<comment type="caution">
    <text evidence="1">The sequence shown here is derived from an EMBL/GenBank/DDBJ whole genome shotgun (WGS) entry which is preliminary data.</text>
</comment>
<sequence>MMNFKLKLENDFFSNEDNLYKVYAKDKTVSKSGKVILALCLTVLSSISSANNDHEFVLQEPLFKSNVVSKSCIKTEDALMGYLNQETCRGHIEDNIAKIKSYPSSWWEKYEAERPKQVTFDNVFRFLDVNKNDVLLKGAEILPEPNATLLIEWDSDSFMCSLYIGETEFSYSILPLNDLEKPLLGQASMEEEKAILEFFNRLETVYA</sequence>
<reference evidence="1 2" key="1">
    <citation type="submission" date="2015-09" db="EMBL/GenBank/DDBJ databases">
        <authorList>
            <consortium name="Pathogen Informatics"/>
        </authorList>
    </citation>
    <scope>NUCLEOTIDE SEQUENCE [LARGE SCALE GENOMIC DNA]</scope>
    <source>
        <strain evidence="1 2">2789STDY5608822</strain>
    </source>
</reference>
<gene>
    <name evidence="1" type="ORF">ERS852380_00613</name>
</gene>
<proteinExistence type="predicted"/>
<accession>A0A8D9L2X3</accession>
<evidence type="ECO:0000313" key="1">
    <source>
        <dbReference type="EMBL" id="CUN57267.1"/>
    </source>
</evidence>
<dbReference type="EMBL" id="CYYK01000002">
    <property type="protein sequence ID" value="CUN57267.1"/>
    <property type="molecule type" value="Genomic_DNA"/>
</dbReference>
<dbReference type="RefSeq" id="WP_057316592.1">
    <property type="nucleotide sequence ID" value="NZ_CYYK01000002.1"/>
</dbReference>
<dbReference type="AlphaFoldDB" id="A0A8D9L2X3"/>
<dbReference type="Proteomes" id="UP000095455">
    <property type="component" value="Unassembled WGS sequence"/>
</dbReference>
<name>A0A8D9L2X3_PARDI</name>
<evidence type="ECO:0000313" key="2">
    <source>
        <dbReference type="Proteomes" id="UP000095455"/>
    </source>
</evidence>
<protein>
    <submittedName>
        <fullName evidence="1">Uncharacterized protein</fullName>
    </submittedName>
</protein>
<organism evidence="1 2">
    <name type="scientific">Parabacteroides distasonis</name>
    <dbReference type="NCBI Taxonomy" id="823"/>
    <lineage>
        <taxon>Bacteria</taxon>
        <taxon>Pseudomonadati</taxon>
        <taxon>Bacteroidota</taxon>
        <taxon>Bacteroidia</taxon>
        <taxon>Bacteroidales</taxon>
        <taxon>Tannerellaceae</taxon>
        <taxon>Parabacteroides</taxon>
    </lineage>
</organism>